<dbReference type="EMBL" id="JACGCM010001190">
    <property type="protein sequence ID" value="KAF6159589.1"/>
    <property type="molecule type" value="Genomic_DNA"/>
</dbReference>
<keyword evidence="5" id="KW-1185">Reference proteome</keyword>
<keyword evidence="2" id="KW-0521">NADP</keyword>
<protein>
    <submittedName>
        <fullName evidence="4">Uncharacterized protein</fullName>
    </submittedName>
</protein>
<evidence type="ECO:0000313" key="5">
    <source>
        <dbReference type="Proteomes" id="UP000541444"/>
    </source>
</evidence>
<proteinExistence type="inferred from homology"/>
<dbReference type="PANTHER" id="PTHR43490:SF73">
    <property type="entry name" value="OS07G0685800 PROTEIN"/>
    <property type="match status" value="1"/>
</dbReference>
<evidence type="ECO:0000256" key="1">
    <source>
        <dbReference type="ARBA" id="ARBA00006484"/>
    </source>
</evidence>
<dbReference type="GO" id="GO:0016491">
    <property type="term" value="F:oxidoreductase activity"/>
    <property type="evidence" value="ECO:0007669"/>
    <property type="project" value="UniProtKB-KW"/>
</dbReference>
<dbReference type="PANTHER" id="PTHR43490">
    <property type="entry name" value="(+)-NEOMENTHOL DEHYDROGENASE"/>
    <property type="match status" value="1"/>
</dbReference>
<organism evidence="4 5">
    <name type="scientific">Kingdonia uniflora</name>
    <dbReference type="NCBI Taxonomy" id="39325"/>
    <lineage>
        <taxon>Eukaryota</taxon>
        <taxon>Viridiplantae</taxon>
        <taxon>Streptophyta</taxon>
        <taxon>Embryophyta</taxon>
        <taxon>Tracheophyta</taxon>
        <taxon>Spermatophyta</taxon>
        <taxon>Magnoliopsida</taxon>
        <taxon>Ranunculales</taxon>
        <taxon>Circaeasteraceae</taxon>
        <taxon>Kingdonia</taxon>
    </lineage>
</organism>
<evidence type="ECO:0000313" key="4">
    <source>
        <dbReference type="EMBL" id="KAF6159589.1"/>
    </source>
</evidence>
<gene>
    <name evidence="4" type="ORF">GIB67_008018</name>
</gene>
<evidence type="ECO:0000256" key="2">
    <source>
        <dbReference type="ARBA" id="ARBA00022857"/>
    </source>
</evidence>
<dbReference type="AlphaFoldDB" id="A0A7J7MXB2"/>
<dbReference type="Proteomes" id="UP000541444">
    <property type="component" value="Unassembled WGS sequence"/>
</dbReference>
<accession>A0A7J7MXB2</accession>
<evidence type="ECO:0000256" key="3">
    <source>
        <dbReference type="ARBA" id="ARBA00023002"/>
    </source>
</evidence>
<keyword evidence="3" id="KW-0560">Oxidoreductase</keyword>
<dbReference type="Pfam" id="PF00106">
    <property type="entry name" value="adh_short"/>
    <property type="match status" value="1"/>
</dbReference>
<reference evidence="4 5" key="1">
    <citation type="journal article" date="2020" name="IScience">
        <title>Genome Sequencing of the Endangered Kingdonia uniflora (Circaeasteraceae, Ranunculales) Reveals Potential Mechanisms of Evolutionary Specialization.</title>
        <authorList>
            <person name="Sun Y."/>
            <person name="Deng T."/>
            <person name="Zhang A."/>
            <person name="Moore M.J."/>
            <person name="Landis J.B."/>
            <person name="Lin N."/>
            <person name="Zhang H."/>
            <person name="Zhang X."/>
            <person name="Huang J."/>
            <person name="Zhang X."/>
            <person name="Sun H."/>
            <person name="Wang H."/>
        </authorList>
    </citation>
    <scope>NUCLEOTIDE SEQUENCE [LARGE SCALE GENOMIC DNA]</scope>
    <source>
        <strain evidence="4">TB1705</strain>
        <tissue evidence="4">Leaf</tissue>
    </source>
</reference>
<dbReference type="Gene3D" id="3.40.50.720">
    <property type="entry name" value="NAD(P)-binding Rossmann-like Domain"/>
    <property type="match status" value="1"/>
</dbReference>
<sequence>MKSDCTKRSRKITECAVVIGRNKGIGLEICQQLASNGILVVLTARDEKKGNEAIKNLKELEISNAVFHQLDIKDPTSIASLASFIKTRFGKLDIQVNNGRDPGVVIDLGPFKAFGGFNFVLDENAKVVKDVIDQSYDKVKECLKINYYGTKGVTKVIFPLLQFFNSTRIVNASSVYGLLSVG</sequence>
<dbReference type="InterPro" id="IPR002347">
    <property type="entry name" value="SDR_fam"/>
</dbReference>
<dbReference type="PRINTS" id="PR00081">
    <property type="entry name" value="GDHRDH"/>
</dbReference>
<dbReference type="InterPro" id="IPR036291">
    <property type="entry name" value="NAD(P)-bd_dom_sf"/>
</dbReference>
<name>A0A7J7MXB2_9MAGN</name>
<dbReference type="SUPFAM" id="SSF51735">
    <property type="entry name" value="NAD(P)-binding Rossmann-fold domains"/>
    <property type="match status" value="1"/>
</dbReference>
<comment type="similarity">
    <text evidence="1">Belongs to the short-chain dehydrogenases/reductases (SDR) family.</text>
</comment>
<dbReference type="GO" id="GO:0016020">
    <property type="term" value="C:membrane"/>
    <property type="evidence" value="ECO:0007669"/>
    <property type="project" value="TreeGrafter"/>
</dbReference>
<dbReference type="OrthoDB" id="1933717at2759"/>
<comment type="caution">
    <text evidence="4">The sequence shown here is derived from an EMBL/GenBank/DDBJ whole genome shotgun (WGS) entry which is preliminary data.</text>
</comment>